<evidence type="ECO:0000313" key="3">
    <source>
        <dbReference type="Proteomes" id="UP000006038"/>
    </source>
</evidence>
<reference evidence="2" key="1">
    <citation type="journal article" date="2013" name="Nat. Commun.">
        <title>Whole-genome sequencing of Oryza brachyantha reveals mechanisms underlying Oryza genome evolution.</title>
        <authorList>
            <person name="Chen J."/>
            <person name="Huang Q."/>
            <person name="Gao D."/>
            <person name="Wang J."/>
            <person name="Lang Y."/>
            <person name="Liu T."/>
            <person name="Li B."/>
            <person name="Bai Z."/>
            <person name="Luis Goicoechea J."/>
            <person name="Liang C."/>
            <person name="Chen C."/>
            <person name="Zhang W."/>
            <person name="Sun S."/>
            <person name="Liao Y."/>
            <person name="Zhang X."/>
            <person name="Yang L."/>
            <person name="Song C."/>
            <person name="Wang M."/>
            <person name="Shi J."/>
            <person name="Liu G."/>
            <person name="Liu J."/>
            <person name="Zhou H."/>
            <person name="Zhou W."/>
            <person name="Yu Q."/>
            <person name="An N."/>
            <person name="Chen Y."/>
            <person name="Cai Q."/>
            <person name="Wang B."/>
            <person name="Liu B."/>
            <person name="Min J."/>
            <person name="Huang Y."/>
            <person name="Wu H."/>
            <person name="Li Z."/>
            <person name="Zhang Y."/>
            <person name="Yin Y."/>
            <person name="Song W."/>
            <person name="Jiang J."/>
            <person name="Jackson S.A."/>
            <person name="Wing R.A."/>
            <person name="Wang J."/>
            <person name="Chen M."/>
        </authorList>
    </citation>
    <scope>NUCLEOTIDE SEQUENCE [LARGE SCALE GENOMIC DNA]</scope>
    <source>
        <strain evidence="2">cv. IRGC 101232</strain>
    </source>
</reference>
<dbReference type="Pfam" id="PF13202">
    <property type="entry name" value="EF-hand_5"/>
    <property type="match status" value="2"/>
</dbReference>
<dbReference type="Gramene" id="OB08G12360.1">
    <property type="protein sequence ID" value="OB08G12360.1"/>
    <property type="gene ID" value="OB08G12360"/>
</dbReference>
<protein>
    <recommendedName>
        <fullName evidence="1">EF-hand domain-containing protein</fullName>
    </recommendedName>
</protein>
<dbReference type="InterPro" id="IPR002048">
    <property type="entry name" value="EF_hand_dom"/>
</dbReference>
<dbReference type="SUPFAM" id="SSF47473">
    <property type="entry name" value="EF-hand"/>
    <property type="match status" value="1"/>
</dbReference>
<dbReference type="STRING" id="4533.J3MQ57"/>
<dbReference type="HOGENOM" id="CLU_2363097_0_0_1"/>
<evidence type="ECO:0000313" key="2">
    <source>
        <dbReference type="EnsemblPlants" id="OB08G12360.1"/>
    </source>
</evidence>
<organism evidence="2">
    <name type="scientific">Oryza brachyantha</name>
    <name type="common">malo sina</name>
    <dbReference type="NCBI Taxonomy" id="4533"/>
    <lineage>
        <taxon>Eukaryota</taxon>
        <taxon>Viridiplantae</taxon>
        <taxon>Streptophyta</taxon>
        <taxon>Embryophyta</taxon>
        <taxon>Tracheophyta</taxon>
        <taxon>Spermatophyta</taxon>
        <taxon>Magnoliopsida</taxon>
        <taxon>Liliopsida</taxon>
        <taxon>Poales</taxon>
        <taxon>Poaceae</taxon>
        <taxon>BOP clade</taxon>
        <taxon>Oryzoideae</taxon>
        <taxon>Oryzeae</taxon>
        <taxon>Oryzinae</taxon>
        <taxon>Oryza</taxon>
    </lineage>
</organism>
<feature type="domain" description="EF-hand" evidence="1">
    <location>
        <begin position="26"/>
        <end position="61"/>
    </location>
</feature>
<dbReference type="EnsemblPlants" id="OB08G12360.1">
    <property type="protein sequence ID" value="OB08G12360.1"/>
    <property type="gene ID" value="OB08G12360"/>
</dbReference>
<accession>J3MQ57</accession>
<dbReference type="GO" id="GO:0005509">
    <property type="term" value="F:calcium ion binding"/>
    <property type="evidence" value="ECO:0007669"/>
    <property type="project" value="InterPro"/>
</dbReference>
<sequence>MMSELDTDRDGFINLREFTASHGRGLGEAELRVAFNVYDVNGDMHITVAELEKFRMEGYTINARSKICHDGCVLKIISNYYLTRDDYKAVEKRETG</sequence>
<dbReference type="Gene3D" id="1.10.238.10">
    <property type="entry name" value="EF-hand"/>
    <property type="match status" value="1"/>
</dbReference>
<proteinExistence type="predicted"/>
<evidence type="ECO:0000259" key="1">
    <source>
        <dbReference type="PROSITE" id="PS50222"/>
    </source>
</evidence>
<dbReference type="InterPro" id="IPR011992">
    <property type="entry name" value="EF-hand-dom_pair"/>
</dbReference>
<name>J3MQ57_ORYBR</name>
<dbReference type="AlphaFoldDB" id="J3MQ57"/>
<dbReference type="PROSITE" id="PS50222">
    <property type="entry name" value="EF_HAND_2"/>
    <property type="match status" value="1"/>
</dbReference>
<dbReference type="Proteomes" id="UP000006038">
    <property type="component" value="Chromosome 8"/>
</dbReference>
<reference evidence="2" key="2">
    <citation type="submission" date="2013-04" db="UniProtKB">
        <authorList>
            <consortium name="EnsemblPlants"/>
        </authorList>
    </citation>
    <scope>IDENTIFICATION</scope>
</reference>
<keyword evidence="3" id="KW-1185">Reference proteome</keyword>